<evidence type="ECO:0000313" key="2">
    <source>
        <dbReference type="EMBL" id="MBF4161309.1"/>
    </source>
</evidence>
<dbReference type="InterPro" id="IPR025506">
    <property type="entry name" value="Abi_alpha"/>
</dbReference>
<comment type="caution">
    <text evidence="2">The sequence shown here is derived from an EMBL/GenBank/DDBJ whole genome shotgun (WGS) entry which is preliminary data.</text>
</comment>
<dbReference type="EMBL" id="JADIVZ010000002">
    <property type="protein sequence ID" value="MBF4161309.1"/>
    <property type="molecule type" value="Genomic_DNA"/>
</dbReference>
<proteinExistence type="predicted"/>
<accession>A0A930UZL3</accession>
<dbReference type="Gene3D" id="3.30.110.190">
    <property type="match status" value="1"/>
</dbReference>
<keyword evidence="3" id="KW-1185">Reference proteome</keyword>
<name>A0A930UZL3_9ACTN</name>
<evidence type="ECO:0000313" key="3">
    <source>
        <dbReference type="Proteomes" id="UP000656804"/>
    </source>
</evidence>
<evidence type="ECO:0000256" key="1">
    <source>
        <dbReference type="SAM" id="MobiDB-lite"/>
    </source>
</evidence>
<feature type="compositionally biased region" description="Basic and acidic residues" evidence="1">
    <location>
        <begin position="162"/>
        <end position="171"/>
    </location>
</feature>
<feature type="region of interest" description="Disordered" evidence="1">
    <location>
        <begin position="162"/>
        <end position="184"/>
    </location>
</feature>
<gene>
    <name evidence="2" type="ORF">ISG29_06365</name>
</gene>
<dbReference type="Proteomes" id="UP000656804">
    <property type="component" value="Unassembled WGS sequence"/>
</dbReference>
<dbReference type="Pfam" id="PF14337">
    <property type="entry name" value="Abi_alpha"/>
    <property type="match status" value="1"/>
</dbReference>
<sequence>MRERGAALMQRSRAIDDDEADTGHPAFSRMLDELAPDEARLLMMLLEHGPQPSVDVRTGGPVGLVSSQLVAPGLTMIGARAGLRRPEQVPAYLNNLFRLGVVWFSSEPVRDPLEYQVLEAQPDVLEACRSVTFAKVVRRSIHLTPFGEDFCRAALLDEGASRERFPEHDAPPEAASGEPPPEGL</sequence>
<dbReference type="AlphaFoldDB" id="A0A930UZL3"/>
<reference evidence="2" key="1">
    <citation type="submission" date="2020-11" db="EMBL/GenBank/DDBJ databases">
        <title>Nocardioides sp. CBS4Y-1, whole genome shotgun sequence.</title>
        <authorList>
            <person name="Tuo L."/>
        </authorList>
    </citation>
    <scope>NUCLEOTIDE SEQUENCE</scope>
    <source>
        <strain evidence="2">CBS4Y-1</strain>
    </source>
</reference>
<organism evidence="2 3">
    <name type="scientific">Nocardioides acrostichi</name>
    <dbReference type="NCBI Taxonomy" id="2784339"/>
    <lineage>
        <taxon>Bacteria</taxon>
        <taxon>Bacillati</taxon>
        <taxon>Actinomycetota</taxon>
        <taxon>Actinomycetes</taxon>
        <taxon>Propionibacteriales</taxon>
        <taxon>Nocardioidaceae</taxon>
        <taxon>Nocardioides</taxon>
    </lineage>
</organism>
<protein>
    <submittedName>
        <fullName evidence="2">DUF4393 domain-containing protein</fullName>
    </submittedName>
</protein>
<feature type="region of interest" description="Disordered" evidence="1">
    <location>
        <begin position="1"/>
        <end position="23"/>
    </location>
</feature>